<comment type="function">
    <text evidence="10">Part of the ABC transporter complex UgpBAEC involved in sn-glycerol-3-phosphate (G3P) import. Probably responsible for the translocation of the substrate across the membrane.</text>
</comment>
<keyword evidence="6 9" id="KW-0812">Transmembrane</keyword>
<reference evidence="12 13" key="1">
    <citation type="journal article" date="2021" name="Microorganisms">
        <title>Acidisoma silvae sp. nov. and Acidisomacellulosilytica sp. nov., Two Acidophilic Bacteria Isolated from Decaying Wood, Hydrolyzing Cellulose and Producing Poly-3-hydroxybutyrate.</title>
        <authorList>
            <person name="Mieszkin S."/>
            <person name="Pouder E."/>
            <person name="Uroz S."/>
            <person name="Simon-Colin C."/>
            <person name="Alain K."/>
        </authorList>
    </citation>
    <scope>NUCLEOTIDE SEQUENCE [LARGE SCALE GENOMIC DNA]</scope>
    <source>
        <strain evidence="12 13">HW T5.17</strain>
    </source>
</reference>
<feature type="domain" description="ABC transmembrane type-1" evidence="11">
    <location>
        <begin position="92"/>
        <end position="285"/>
    </location>
</feature>
<comment type="subcellular location">
    <subcellularLocation>
        <location evidence="10">Cell inner membrane</location>
        <topology evidence="10">Multi-pass membrane protein</topology>
    </subcellularLocation>
    <subcellularLocation>
        <location evidence="1 9">Cell membrane</location>
        <topology evidence="1 9">Multi-pass membrane protein</topology>
    </subcellularLocation>
</comment>
<evidence type="ECO:0000256" key="2">
    <source>
        <dbReference type="ARBA" id="ARBA00011557"/>
    </source>
</evidence>
<feature type="transmembrane region" description="Helical" evidence="9">
    <location>
        <begin position="129"/>
        <end position="154"/>
    </location>
</feature>
<comment type="similarity">
    <text evidence="9">Belongs to the binding-protein-dependent transport system permease family.</text>
</comment>
<sequence length="299" mass="32681">MSTTIGQRLHLRTTARVQAAPRRWPLHRVLFHVTCVIVAVLFLAPIVITVLASFRAAGEAGTPPLPPWPVQGFTSASYARLDALGTGVLHDAANSFMVALGTSVLTVFVATLAGYGFSRFRMPGKAMIFGLILATMMIPFQSLLTPLFLILIKLGLQNSLIGLVLIYATVQLPFSVFMMRNAFDTVPKEIEEAARLDGLDGLRLLLHVMTPLVMPGIVSVGLFAFLYSWNEFLAALVFLSDQDKYTLPVLMMVVQSGRFGSIDWGAVQAGVTLMMIPCILLFLCLQRYYIRGLTAGSVK</sequence>
<evidence type="ECO:0000256" key="4">
    <source>
        <dbReference type="ARBA" id="ARBA00022448"/>
    </source>
</evidence>
<accession>A0A963Z5N9</accession>
<dbReference type="GO" id="GO:0055085">
    <property type="term" value="P:transmembrane transport"/>
    <property type="evidence" value="ECO:0007669"/>
    <property type="project" value="InterPro"/>
</dbReference>
<protein>
    <recommendedName>
        <fullName evidence="3 10">sn-glycerol-3-phosphate transport system permease protein UgpE</fullName>
    </recommendedName>
</protein>
<name>A0A963Z5N9_9PROT</name>
<keyword evidence="8 9" id="KW-0472">Membrane</keyword>
<evidence type="ECO:0000256" key="10">
    <source>
        <dbReference type="RuleBase" id="RU363056"/>
    </source>
</evidence>
<feature type="transmembrane region" description="Helical" evidence="9">
    <location>
        <begin position="29"/>
        <end position="54"/>
    </location>
</feature>
<evidence type="ECO:0000313" key="13">
    <source>
        <dbReference type="Proteomes" id="UP000721844"/>
    </source>
</evidence>
<evidence type="ECO:0000259" key="11">
    <source>
        <dbReference type="PROSITE" id="PS50928"/>
    </source>
</evidence>
<evidence type="ECO:0000256" key="1">
    <source>
        <dbReference type="ARBA" id="ARBA00004651"/>
    </source>
</evidence>
<keyword evidence="10" id="KW-0997">Cell inner membrane</keyword>
<dbReference type="RefSeq" id="WP_227309765.1">
    <property type="nucleotide sequence ID" value="NZ_JAESVA010000011.1"/>
</dbReference>
<evidence type="ECO:0000256" key="3">
    <source>
        <dbReference type="ARBA" id="ARBA00020515"/>
    </source>
</evidence>
<dbReference type="EMBL" id="JAESVA010000011">
    <property type="protein sequence ID" value="MCB8883108.1"/>
    <property type="molecule type" value="Genomic_DNA"/>
</dbReference>
<evidence type="ECO:0000256" key="7">
    <source>
        <dbReference type="ARBA" id="ARBA00022989"/>
    </source>
</evidence>
<keyword evidence="5 10" id="KW-1003">Cell membrane</keyword>
<dbReference type="PANTHER" id="PTHR43744:SF8">
    <property type="entry name" value="SN-GLYCEROL-3-PHOSPHATE TRANSPORT SYSTEM PERMEASE PROTEIN UGPE"/>
    <property type="match status" value="1"/>
</dbReference>
<evidence type="ECO:0000313" key="12">
    <source>
        <dbReference type="EMBL" id="MCB8883108.1"/>
    </source>
</evidence>
<evidence type="ECO:0000256" key="5">
    <source>
        <dbReference type="ARBA" id="ARBA00022475"/>
    </source>
</evidence>
<evidence type="ECO:0000256" key="8">
    <source>
        <dbReference type="ARBA" id="ARBA00023136"/>
    </source>
</evidence>
<feature type="transmembrane region" description="Helical" evidence="9">
    <location>
        <begin position="204"/>
        <end position="229"/>
    </location>
</feature>
<evidence type="ECO:0000256" key="9">
    <source>
        <dbReference type="RuleBase" id="RU363032"/>
    </source>
</evidence>
<dbReference type="PROSITE" id="PS50928">
    <property type="entry name" value="ABC_TM1"/>
    <property type="match status" value="1"/>
</dbReference>
<dbReference type="GO" id="GO:0005886">
    <property type="term" value="C:plasma membrane"/>
    <property type="evidence" value="ECO:0007669"/>
    <property type="project" value="UniProtKB-SubCell"/>
</dbReference>
<feature type="transmembrane region" description="Helical" evidence="9">
    <location>
        <begin position="96"/>
        <end position="117"/>
    </location>
</feature>
<comment type="subunit">
    <text evidence="2 10">The complex is composed of two ATP-binding proteins (UgpC), two transmembrane proteins (UgpA and UgpE) and a solute-binding protein (UgpB).</text>
</comment>
<evidence type="ECO:0000256" key="6">
    <source>
        <dbReference type="ARBA" id="ARBA00022692"/>
    </source>
</evidence>
<dbReference type="InterPro" id="IPR000515">
    <property type="entry name" value="MetI-like"/>
</dbReference>
<feature type="transmembrane region" description="Helical" evidence="9">
    <location>
        <begin position="160"/>
        <end position="183"/>
    </location>
</feature>
<dbReference type="SUPFAM" id="SSF161098">
    <property type="entry name" value="MetI-like"/>
    <property type="match status" value="1"/>
</dbReference>
<dbReference type="Gene3D" id="1.10.3720.10">
    <property type="entry name" value="MetI-like"/>
    <property type="match status" value="1"/>
</dbReference>
<proteinExistence type="inferred from homology"/>
<keyword evidence="13" id="KW-1185">Reference proteome</keyword>
<feature type="transmembrane region" description="Helical" evidence="9">
    <location>
        <begin position="266"/>
        <end position="285"/>
    </location>
</feature>
<comment type="caution">
    <text evidence="12">The sequence shown here is derived from an EMBL/GenBank/DDBJ whole genome shotgun (WGS) entry which is preliminary data.</text>
</comment>
<dbReference type="Pfam" id="PF00528">
    <property type="entry name" value="BPD_transp_1"/>
    <property type="match status" value="1"/>
</dbReference>
<dbReference type="AlphaFoldDB" id="A0A963Z5N9"/>
<dbReference type="Proteomes" id="UP000721844">
    <property type="component" value="Unassembled WGS sequence"/>
</dbReference>
<gene>
    <name evidence="10" type="primary">ugpE</name>
    <name evidence="12" type="ORF">ACELLULO517_22860</name>
</gene>
<keyword evidence="4 9" id="KW-0813">Transport</keyword>
<keyword evidence="7 9" id="KW-1133">Transmembrane helix</keyword>
<dbReference type="PANTHER" id="PTHR43744">
    <property type="entry name" value="ABC TRANSPORTER PERMEASE PROTEIN MG189-RELATED-RELATED"/>
    <property type="match status" value="1"/>
</dbReference>
<dbReference type="InterPro" id="IPR035906">
    <property type="entry name" value="MetI-like_sf"/>
</dbReference>
<dbReference type="CDD" id="cd06261">
    <property type="entry name" value="TM_PBP2"/>
    <property type="match status" value="1"/>
</dbReference>
<organism evidence="12 13">
    <name type="scientific">Acidisoma cellulosilyticum</name>
    <dbReference type="NCBI Taxonomy" id="2802395"/>
    <lineage>
        <taxon>Bacteria</taxon>
        <taxon>Pseudomonadati</taxon>
        <taxon>Pseudomonadota</taxon>
        <taxon>Alphaproteobacteria</taxon>
        <taxon>Acetobacterales</taxon>
        <taxon>Acidocellaceae</taxon>
        <taxon>Acidisoma</taxon>
    </lineage>
</organism>